<proteinExistence type="predicted"/>
<evidence type="ECO:0000313" key="1">
    <source>
        <dbReference type="EMBL" id="STQ13620.1"/>
    </source>
</evidence>
<accession>A0A377M811</accession>
<evidence type="ECO:0000313" key="2">
    <source>
        <dbReference type="Proteomes" id="UP000255106"/>
    </source>
</evidence>
<gene>
    <name evidence="1" type="ORF">NCTC10005_06450</name>
</gene>
<dbReference type="EMBL" id="UGJB01000004">
    <property type="protein sequence ID" value="STQ13620.1"/>
    <property type="molecule type" value="Genomic_DNA"/>
</dbReference>
<dbReference type="Proteomes" id="UP000255106">
    <property type="component" value="Unassembled WGS sequence"/>
</dbReference>
<reference evidence="1 2" key="1">
    <citation type="submission" date="2018-06" db="EMBL/GenBank/DDBJ databases">
        <authorList>
            <consortium name="Pathogen Informatics"/>
            <person name="Doyle S."/>
        </authorList>
    </citation>
    <scope>NUCLEOTIDE SEQUENCE [LARGE SCALE GENOMIC DNA]</scope>
    <source>
        <strain evidence="1 2">NCTC10005</strain>
    </source>
</reference>
<organism evidence="1 2">
    <name type="scientific">Enterobacter cloacae</name>
    <dbReference type="NCBI Taxonomy" id="550"/>
    <lineage>
        <taxon>Bacteria</taxon>
        <taxon>Pseudomonadati</taxon>
        <taxon>Pseudomonadota</taxon>
        <taxon>Gammaproteobacteria</taxon>
        <taxon>Enterobacterales</taxon>
        <taxon>Enterobacteriaceae</taxon>
        <taxon>Enterobacter</taxon>
        <taxon>Enterobacter cloacae complex</taxon>
    </lineage>
</organism>
<sequence length="34" mass="4214">MIIDLYYLLDLNDYFFKFSGNVLLFHLPHLFIFM</sequence>
<protein>
    <submittedName>
        <fullName evidence="1">Uncharacterized protein</fullName>
    </submittedName>
</protein>
<name>A0A377M811_ENTCL</name>
<dbReference type="AlphaFoldDB" id="A0A377M811"/>